<dbReference type="Pfam" id="PF00857">
    <property type="entry name" value="Isochorismatase"/>
    <property type="match status" value="1"/>
</dbReference>
<dbReference type="InterPro" id="IPR000868">
    <property type="entry name" value="Isochorismatase-like_dom"/>
</dbReference>
<dbReference type="EMBL" id="JABBFO010000005">
    <property type="protein sequence ID" value="MBT0727216.1"/>
    <property type="molecule type" value="Genomic_DNA"/>
</dbReference>
<comment type="caution">
    <text evidence="3">The sequence shown here is derived from an EMBL/GenBank/DDBJ whole genome shotgun (WGS) entry which is preliminary data.</text>
</comment>
<reference evidence="3 4" key="1">
    <citation type="submission" date="2020-04" db="EMBL/GenBank/DDBJ databases">
        <title>Genome sequencing of Rosenbergiella species.</title>
        <authorList>
            <person name="Alvarez-Perez S."/>
            <person name="Lievens B."/>
        </authorList>
    </citation>
    <scope>NUCLEOTIDE SEQUENCE [LARGE SCALE GENOMIC DNA]</scope>
    <source>
        <strain evidence="3 4">CdVSA20.1</strain>
    </source>
</reference>
<evidence type="ECO:0000256" key="1">
    <source>
        <dbReference type="ARBA" id="ARBA00022801"/>
    </source>
</evidence>
<evidence type="ECO:0000259" key="2">
    <source>
        <dbReference type="Pfam" id="PF00857"/>
    </source>
</evidence>
<dbReference type="SUPFAM" id="SSF52499">
    <property type="entry name" value="Isochorismatase-like hydrolases"/>
    <property type="match status" value="1"/>
</dbReference>
<dbReference type="InterPro" id="IPR036380">
    <property type="entry name" value="Isochorismatase-like_sf"/>
</dbReference>
<dbReference type="PANTHER" id="PTHR43540:SF1">
    <property type="entry name" value="ISOCHORISMATASE HYDROLASE"/>
    <property type="match status" value="1"/>
</dbReference>
<protein>
    <submittedName>
        <fullName evidence="3">Isochorismatase family protein</fullName>
    </submittedName>
</protein>
<keyword evidence="4" id="KW-1185">Reference proteome</keyword>
<accession>A0ABS5T4F6</accession>
<feature type="domain" description="Isochorismatase-like" evidence="2">
    <location>
        <begin position="4"/>
        <end position="172"/>
    </location>
</feature>
<sequence length="185" mass="20662">MKQALLIIDMQEFIHQRQQAGCGLFPHNAIENGQTLLDKYREAKLPIIHIFHHDLHSEDPLHPDRPAAVPLAGYQPLPQEIFFIKHHSSAFSHTGLNDYLHTQGITQLIVIGAVTGFCVNSTVRAAADLGFKVTVIEDATLSFSLPNPDLTAELLWKSTLGLLAADFAHVMTLSEWMTKNENYLK</sequence>
<evidence type="ECO:0000313" key="3">
    <source>
        <dbReference type="EMBL" id="MBT0727216.1"/>
    </source>
</evidence>
<gene>
    <name evidence="3" type="ORF">HGT73_07435</name>
</gene>
<organism evidence="3 4">
    <name type="scientific">Rosenbergiella australiborealis</name>
    <dbReference type="NCBI Taxonomy" id="1544696"/>
    <lineage>
        <taxon>Bacteria</taxon>
        <taxon>Pseudomonadati</taxon>
        <taxon>Pseudomonadota</taxon>
        <taxon>Gammaproteobacteria</taxon>
        <taxon>Enterobacterales</taxon>
        <taxon>Erwiniaceae</taxon>
        <taxon>Rosenbergiella</taxon>
    </lineage>
</organism>
<proteinExistence type="predicted"/>
<dbReference type="PANTHER" id="PTHR43540">
    <property type="entry name" value="PEROXYUREIDOACRYLATE/UREIDOACRYLATE AMIDOHYDROLASE-RELATED"/>
    <property type="match status" value="1"/>
</dbReference>
<dbReference type="Gene3D" id="3.40.50.850">
    <property type="entry name" value="Isochorismatase-like"/>
    <property type="match status" value="1"/>
</dbReference>
<evidence type="ECO:0000313" key="4">
    <source>
        <dbReference type="Proteomes" id="UP000786875"/>
    </source>
</evidence>
<name>A0ABS5T4F6_9GAMM</name>
<dbReference type="RefSeq" id="WP_214213213.1">
    <property type="nucleotide sequence ID" value="NZ_JABBFO010000005.1"/>
</dbReference>
<dbReference type="Proteomes" id="UP000786875">
    <property type="component" value="Unassembled WGS sequence"/>
</dbReference>
<keyword evidence="1" id="KW-0378">Hydrolase</keyword>
<dbReference type="InterPro" id="IPR050272">
    <property type="entry name" value="Isochorismatase-like_hydrls"/>
</dbReference>